<keyword evidence="3" id="KW-1185">Reference proteome</keyword>
<dbReference type="Pfam" id="PF00106">
    <property type="entry name" value="adh_short"/>
    <property type="match status" value="1"/>
</dbReference>
<evidence type="ECO:0008006" key="4">
    <source>
        <dbReference type="Google" id="ProtNLM"/>
    </source>
</evidence>
<organism evidence="2 3">
    <name type="scientific">Arthrobotrys conoides</name>
    <dbReference type="NCBI Taxonomy" id="74498"/>
    <lineage>
        <taxon>Eukaryota</taxon>
        <taxon>Fungi</taxon>
        <taxon>Dikarya</taxon>
        <taxon>Ascomycota</taxon>
        <taxon>Pezizomycotina</taxon>
        <taxon>Orbiliomycetes</taxon>
        <taxon>Orbiliales</taxon>
        <taxon>Orbiliaceae</taxon>
        <taxon>Arthrobotrys</taxon>
    </lineage>
</organism>
<evidence type="ECO:0000313" key="2">
    <source>
        <dbReference type="EMBL" id="KAK6518222.1"/>
    </source>
</evidence>
<evidence type="ECO:0000256" key="1">
    <source>
        <dbReference type="ARBA" id="ARBA00023002"/>
    </source>
</evidence>
<dbReference type="PANTHER" id="PTHR47534:SF3">
    <property type="entry name" value="ALCOHOL DEHYDROGENASE-LIKE C-TERMINAL DOMAIN-CONTAINING PROTEIN"/>
    <property type="match status" value="1"/>
</dbReference>
<name>A0AAN8P6J7_9PEZI</name>
<comment type="caution">
    <text evidence="2">The sequence shown here is derived from an EMBL/GenBank/DDBJ whole genome shotgun (WGS) entry which is preliminary data.</text>
</comment>
<reference evidence="2 3" key="1">
    <citation type="submission" date="2019-10" db="EMBL/GenBank/DDBJ databases">
        <authorList>
            <person name="Palmer J.M."/>
        </authorList>
    </citation>
    <scope>NUCLEOTIDE SEQUENCE [LARGE SCALE GENOMIC DNA]</scope>
    <source>
        <strain evidence="2 3">TWF506</strain>
    </source>
</reference>
<gene>
    <name evidence="2" type="ORF">TWF506_005381</name>
</gene>
<proteinExistence type="predicted"/>
<keyword evidence="1" id="KW-0560">Oxidoreductase</keyword>
<dbReference type="Gene3D" id="3.40.50.720">
    <property type="entry name" value="NAD(P)-binding Rossmann-like Domain"/>
    <property type="match status" value="1"/>
</dbReference>
<sequence length="341" mass="37607">MIPLATIKAANATISTRLPSPVCVFLGGTTGIGFYTLKKLVASTVSPKIYYIGRTPSNAEIVQKALQEINPKGTYIFIQCDIMVIKNIDRACEEILQKEKEINLLWLSAGMFRFGAPDTADGLDFMAAISYYCPTKFIVNLLPLLKASASNNHFTRVIRILGGGMEKPLDPDDLGIRKASFFTFRQRHIASTTVGLDYLAKENPDISFLHVSPGLVKTEGQDFPGMFSVLVRTVMWIAGSLLVISEEESAERNLFCATSEIYPASKNADEVKRLLGGKGKGEGEDVAVGLDGIKGSGCYTIHSDGTAKCGNKFLVEYRENGFREKFWEHTLDVYKSIEEKY</sequence>
<dbReference type="InterPro" id="IPR002347">
    <property type="entry name" value="SDR_fam"/>
</dbReference>
<dbReference type="GO" id="GO:0016491">
    <property type="term" value="F:oxidoreductase activity"/>
    <property type="evidence" value="ECO:0007669"/>
    <property type="project" value="UniProtKB-KW"/>
</dbReference>
<protein>
    <recommendedName>
        <fullName evidence="4">NAD(P)-binding protein</fullName>
    </recommendedName>
</protein>
<dbReference type="InterPro" id="IPR036291">
    <property type="entry name" value="NAD(P)-bd_dom_sf"/>
</dbReference>
<accession>A0AAN8P6J7</accession>
<dbReference type="InterPro" id="IPR052228">
    <property type="entry name" value="Sec_Metab_Biosynth_Oxidored"/>
</dbReference>
<dbReference type="SUPFAM" id="SSF51735">
    <property type="entry name" value="NAD(P)-binding Rossmann-fold domains"/>
    <property type="match status" value="1"/>
</dbReference>
<dbReference type="PANTHER" id="PTHR47534">
    <property type="entry name" value="YALI0E05731P"/>
    <property type="match status" value="1"/>
</dbReference>
<evidence type="ECO:0000313" key="3">
    <source>
        <dbReference type="Proteomes" id="UP001307849"/>
    </source>
</evidence>
<dbReference type="Proteomes" id="UP001307849">
    <property type="component" value="Unassembled WGS sequence"/>
</dbReference>
<dbReference type="AlphaFoldDB" id="A0AAN8P6J7"/>
<dbReference type="EMBL" id="JAVHJM010000002">
    <property type="protein sequence ID" value="KAK6518222.1"/>
    <property type="molecule type" value="Genomic_DNA"/>
</dbReference>